<feature type="domain" description="HTH crp-type" evidence="5">
    <location>
        <begin position="124"/>
        <end position="184"/>
    </location>
</feature>
<dbReference type="Pfam" id="PF00027">
    <property type="entry name" value="cNMP_binding"/>
    <property type="match status" value="1"/>
</dbReference>
<evidence type="ECO:0008006" key="8">
    <source>
        <dbReference type="Google" id="ProtNLM"/>
    </source>
</evidence>
<evidence type="ECO:0000313" key="7">
    <source>
        <dbReference type="Proteomes" id="UP001500279"/>
    </source>
</evidence>
<dbReference type="EMBL" id="BAAAEW010000049">
    <property type="protein sequence ID" value="GAA0770190.1"/>
    <property type="molecule type" value="Genomic_DNA"/>
</dbReference>
<evidence type="ECO:0000256" key="2">
    <source>
        <dbReference type="ARBA" id="ARBA00023125"/>
    </source>
</evidence>
<evidence type="ECO:0000259" key="4">
    <source>
        <dbReference type="Pfam" id="PF00027"/>
    </source>
</evidence>
<dbReference type="InterPro" id="IPR036390">
    <property type="entry name" value="WH_DNA-bd_sf"/>
</dbReference>
<dbReference type="InterPro" id="IPR014710">
    <property type="entry name" value="RmlC-like_jellyroll"/>
</dbReference>
<evidence type="ECO:0000313" key="6">
    <source>
        <dbReference type="EMBL" id="GAA0770190.1"/>
    </source>
</evidence>
<dbReference type="SUPFAM" id="SSF46785">
    <property type="entry name" value="Winged helix' DNA-binding domain"/>
    <property type="match status" value="1"/>
</dbReference>
<evidence type="ECO:0000256" key="1">
    <source>
        <dbReference type="ARBA" id="ARBA00023015"/>
    </source>
</evidence>
<evidence type="ECO:0000256" key="3">
    <source>
        <dbReference type="ARBA" id="ARBA00023163"/>
    </source>
</evidence>
<dbReference type="SUPFAM" id="SSF51206">
    <property type="entry name" value="cAMP-binding domain-like"/>
    <property type="match status" value="1"/>
</dbReference>
<evidence type="ECO:0000259" key="5">
    <source>
        <dbReference type="Pfam" id="PF13545"/>
    </source>
</evidence>
<protein>
    <recommendedName>
        <fullName evidence="8">Crp/Fnr family transcriptional regulator</fullName>
    </recommendedName>
</protein>
<name>A0ABP3VWJ7_9BURK</name>
<keyword evidence="2" id="KW-0238">DNA-binding</keyword>
<keyword evidence="1" id="KW-0805">Transcription regulation</keyword>
<dbReference type="InterPro" id="IPR012318">
    <property type="entry name" value="HTH_CRP"/>
</dbReference>
<feature type="domain" description="Cyclic nucleotide-binding" evidence="4">
    <location>
        <begin position="15"/>
        <end position="84"/>
    </location>
</feature>
<keyword evidence="7" id="KW-1185">Reference proteome</keyword>
<dbReference type="Proteomes" id="UP001500279">
    <property type="component" value="Unassembled WGS sequence"/>
</dbReference>
<reference evidence="7" key="1">
    <citation type="journal article" date="2019" name="Int. J. Syst. Evol. Microbiol.">
        <title>The Global Catalogue of Microorganisms (GCM) 10K type strain sequencing project: providing services to taxonomists for standard genome sequencing and annotation.</title>
        <authorList>
            <consortium name="The Broad Institute Genomics Platform"/>
            <consortium name="The Broad Institute Genome Sequencing Center for Infectious Disease"/>
            <person name="Wu L."/>
            <person name="Ma J."/>
        </authorList>
    </citation>
    <scope>NUCLEOTIDE SEQUENCE [LARGE SCALE GENOMIC DNA]</scope>
    <source>
        <strain evidence="7">JCM 15503</strain>
    </source>
</reference>
<organism evidence="6 7">
    <name type="scientific">Ideonella azotifigens</name>
    <dbReference type="NCBI Taxonomy" id="513160"/>
    <lineage>
        <taxon>Bacteria</taxon>
        <taxon>Pseudomonadati</taxon>
        <taxon>Pseudomonadota</taxon>
        <taxon>Betaproteobacteria</taxon>
        <taxon>Burkholderiales</taxon>
        <taxon>Sphaerotilaceae</taxon>
        <taxon>Ideonella</taxon>
    </lineage>
</organism>
<dbReference type="RefSeq" id="WP_141287089.1">
    <property type="nucleotide sequence ID" value="NZ_BAAAEW010000049.1"/>
</dbReference>
<sequence>MTFDSRVSLRDDPVQQLACGDVLFEAGGMGTVWQLTAGALRLDRATVDGQRFMQIVLPGDLIGLELLAAYPYANTARAIVPSEARRRVLASDAERRLVLMEGLLQQQRRGEDLVALRSSSAQDRLKALLLMLAPEDDAPWIGEEAHTPLPTIKDMAAIIDTSPETVSRIFANLKRTQILDGRERQSARFSRARLRESEWPAGMTRSDGGARVRDHLGA</sequence>
<accession>A0ABP3VWJ7</accession>
<gene>
    <name evidence="6" type="ORF">GCM10009107_61750</name>
</gene>
<comment type="caution">
    <text evidence="6">The sequence shown here is derived from an EMBL/GenBank/DDBJ whole genome shotgun (WGS) entry which is preliminary data.</text>
</comment>
<keyword evidence="3" id="KW-0804">Transcription</keyword>
<proteinExistence type="predicted"/>
<dbReference type="InterPro" id="IPR000595">
    <property type="entry name" value="cNMP-bd_dom"/>
</dbReference>
<dbReference type="InterPro" id="IPR018490">
    <property type="entry name" value="cNMP-bd_dom_sf"/>
</dbReference>
<dbReference type="Gene3D" id="2.60.120.10">
    <property type="entry name" value="Jelly Rolls"/>
    <property type="match status" value="1"/>
</dbReference>
<dbReference type="Pfam" id="PF13545">
    <property type="entry name" value="HTH_Crp_2"/>
    <property type="match status" value="1"/>
</dbReference>